<proteinExistence type="predicted"/>
<dbReference type="Proteomes" id="UP000789920">
    <property type="component" value="Unassembled WGS sequence"/>
</dbReference>
<keyword evidence="2" id="KW-1185">Reference proteome</keyword>
<evidence type="ECO:0000313" key="1">
    <source>
        <dbReference type="EMBL" id="CAG8830866.1"/>
    </source>
</evidence>
<gene>
    <name evidence="1" type="ORF">RPERSI_LOCUS27939</name>
</gene>
<comment type="caution">
    <text evidence="1">The sequence shown here is derived from an EMBL/GenBank/DDBJ whole genome shotgun (WGS) entry which is preliminary data.</text>
</comment>
<sequence>SGFSDFRLFSFVFSSFGFFGFWLALVEWLTMSKITHCGRNQLWAKYFFSAYVYALSLLDNKY</sequence>
<feature type="non-terminal residue" evidence="1">
    <location>
        <position position="62"/>
    </location>
</feature>
<dbReference type="EMBL" id="CAJVQC010100041">
    <property type="protein sequence ID" value="CAG8830866.1"/>
    <property type="molecule type" value="Genomic_DNA"/>
</dbReference>
<accession>A0ACA9S9D4</accession>
<name>A0ACA9S9D4_9GLOM</name>
<feature type="non-terminal residue" evidence="1">
    <location>
        <position position="1"/>
    </location>
</feature>
<protein>
    <submittedName>
        <fullName evidence="1">24558_t:CDS:1</fullName>
    </submittedName>
</protein>
<reference evidence="1" key="1">
    <citation type="submission" date="2021-06" db="EMBL/GenBank/DDBJ databases">
        <authorList>
            <person name="Kallberg Y."/>
            <person name="Tangrot J."/>
            <person name="Rosling A."/>
        </authorList>
    </citation>
    <scope>NUCLEOTIDE SEQUENCE</scope>
    <source>
        <strain evidence="1">MA461A</strain>
    </source>
</reference>
<evidence type="ECO:0000313" key="2">
    <source>
        <dbReference type="Proteomes" id="UP000789920"/>
    </source>
</evidence>
<organism evidence="1 2">
    <name type="scientific">Racocetra persica</name>
    <dbReference type="NCBI Taxonomy" id="160502"/>
    <lineage>
        <taxon>Eukaryota</taxon>
        <taxon>Fungi</taxon>
        <taxon>Fungi incertae sedis</taxon>
        <taxon>Mucoromycota</taxon>
        <taxon>Glomeromycotina</taxon>
        <taxon>Glomeromycetes</taxon>
        <taxon>Diversisporales</taxon>
        <taxon>Gigasporaceae</taxon>
        <taxon>Racocetra</taxon>
    </lineage>
</organism>